<keyword evidence="1" id="KW-0808">Transferase</keyword>
<dbReference type="GO" id="GO:0004371">
    <property type="term" value="F:glycerone kinase activity"/>
    <property type="evidence" value="ECO:0007669"/>
    <property type="project" value="InterPro"/>
</dbReference>
<dbReference type="SUPFAM" id="SSF101473">
    <property type="entry name" value="DhaL-like"/>
    <property type="match status" value="1"/>
</dbReference>
<dbReference type="NCBIfam" id="TIGR02365">
    <property type="entry name" value="dha_L_ycgS"/>
    <property type="match status" value="1"/>
</dbReference>
<evidence type="ECO:0000313" key="4">
    <source>
        <dbReference type="EMBL" id="MCD1654066.1"/>
    </source>
</evidence>
<dbReference type="InterPro" id="IPR004007">
    <property type="entry name" value="DhaL_dom"/>
</dbReference>
<dbReference type="GO" id="GO:0005829">
    <property type="term" value="C:cytosol"/>
    <property type="evidence" value="ECO:0007669"/>
    <property type="project" value="TreeGrafter"/>
</dbReference>
<comment type="caution">
    <text evidence="4">The sequence shown here is derived from an EMBL/GenBank/DDBJ whole genome shotgun (WGS) entry which is preliminary data.</text>
</comment>
<dbReference type="Gene3D" id="1.25.40.340">
    <property type="match status" value="1"/>
</dbReference>
<dbReference type="RefSeq" id="WP_230753905.1">
    <property type="nucleotide sequence ID" value="NZ_JAINWA010000001.1"/>
</dbReference>
<name>A0AAE3EHT1_9SPIR</name>
<accession>A0AAE3EHT1</accession>
<organism evidence="4 5">
    <name type="scientific">Teretinema zuelzerae</name>
    <dbReference type="NCBI Taxonomy" id="156"/>
    <lineage>
        <taxon>Bacteria</taxon>
        <taxon>Pseudomonadati</taxon>
        <taxon>Spirochaetota</taxon>
        <taxon>Spirochaetia</taxon>
        <taxon>Spirochaetales</taxon>
        <taxon>Treponemataceae</taxon>
        <taxon>Teretinema</taxon>
    </lineage>
</organism>
<gene>
    <name evidence="4" type="primary">dhaL</name>
    <name evidence="4" type="ORF">K7J14_05050</name>
</gene>
<dbReference type="PANTHER" id="PTHR28629">
    <property type="entry name" value="TRIOKINASE/FMN CYCLASE"/>
    <property type="match status" value="1"/>
</dbReference>
<dbReference type="Proteomes" id="UP001198163">
    <property type="component" value="Unassembled WGS sequence"/>
</dbReference>
<dbReference type="EMBL" id="JAINWA010000001">
    <property type="protein sequence ID" value="MCD1654066.1"/>
    <property type="molecule type" value="Genomic_DNA"/>
</dbReference>
<reference evidence="4" key="1">
    <citation type="submission" date="2021-08" db="EMBL/GenBank/DDBJ databases">
        <title>Comparative analyses of Brucepasteria parasyntrophica and Teretinema zuelzerae.</title>
        <authorList>
            <person name="Song Y."/>
            <person name="Brune A."/>
        </authorList>
    </citation>
    <scope>NUCLEOTIDE SEQUENCE</scope>
    <source>
        <strain evidence="4">DSM 1903</strain>
    </source>
</reference>
<dbReference type="PROSITE" id="PS51480">
    <property type="entry name" value="DHAL"/>
    <property type="match status" value="1"/>
</dbReference>
<evidence type="ECO:0000259" key="3">
    <source>
        <dbReference type="PROSITE" id="PS51480"/>
    </source>
</evidence>
<evidence type="ECO:0000313" key="5">
    <source>
        <dbReference type="Proteomes" id="UP001198163"/>
    </source>
</evidence>
<keyword evidence="2 4" id="KW-0418">Kinase</keyword>
<feature type="domain" description="DhaL" evidence="3">
    <location>
        <begin position="7"/>
        <end position="207"/>
    </location>
</feature>
<dbReference type="Pfam" id="PF02734">
    <property type="entry name" value="Dak2"/>
    <property type="match status" value="1"/>
</dbReference>
<dbReference type="SMART" id="SM01120">
    <property type="entry name" value="Dak2"/>
    <property type="match status" value="1"/>
</dbReference>
<dbReference type="AlphaFoldDB" id="A0AAE3EHT1"/>
<dbReference type="InterPro" id="IPR050861">
    <property type="entry name" value="Dihydroxyacetone_Kinase"/>
</dbReference>
<sequence>MNTLTTTDMAGLVARMADIIIENEKPFCELDSAAGDGDFGMSVAKGFKVLKSEWNALDRADIGSFLRDCSLIITEHCGGASGPIWGSAFRAAGKNAAGKALVDLGEFASLMQAAVEGIQKRGGAKLGDKTLLDALIPTVESLSASARAGLQIEAAFEKAAAAAREGAEKTREYSASKGRASYVGDRSLSHPDAGAMALGIIFTQIAETTAAGAV</sequence>
<dbReference type="PANTHER" id="PTHR28629:SF4">
    <property type="entry name" value="TRIOKINASE_FMN CYCLASE"/>
    <property type="match status" value="1"/>
</dbReference>
<dbReference type="InterPro" id="IPR036117">
    <property type="entry name" value="DhaL_dom_sf"/>
</dbReference>
<keyword evidence="5" id="KW-1185">Reference proteome</keyword>
<evidence type="ECO:0000256" key="2">
    <source>
        <dbReference type="ARBA" id="ARBA00022777"/>
    </source>
</evidence>
<dbReference type="InterPro" id="IPR012737">
    <property type="entry name" value="DhaK_L_YcgS"/>
</dbReference>
<dbReference type="FunFam" id="1.25.40.340:FF:000002">
    <property type="entry name" value="Dihydroxyacetone kinase, L subunit"/>
    <property type="match status" value="1"/>
</dbReference>
<dbReference type="GO" id="GO:0019563">
    <property type="term" value="P:glycerol catabolic process"/>
    <property type="evidence" value="ECO:0007669"/>
    <property type="project" value="TreeGrafter"/>
</dbReference>
<protein>
    <submittedName>
        <fullName evidence="4">Dihydroxyacetone kinase subunit L</fullName>
    </submittedName>
</protein>
<proteinExistence type="predicted"/>
<evidence type="ECO:0000256" key="1">
    <source>
        <dbReference type="ARBA" id="ARBA00022679"/>
    </source>
</evidence>